<name>A0A0M9ELV6_FUSLA</name>
<reference evidence="2 3" key="1">
    <citation type="submission" date="2015-04" db="EMBL/GenBank/DDBJ databases">
        <title>The draft genome sequence of Fusarium langsethiae, a T-2/HT-2 mycotoxin producer.</title>
        <authorList>
            <person name="Lysoe E."/>
            <person name="Divon H.H."/>
            <person name="Terzi V."/>
            <person name="Orru L."/>
            <person name="Lamontanara A."/>
            <person name="Kolseth A.-K."/>
            <person name="Frandsen R.J."/>
            <person name="Nielsen K."/>
            <person name="Thrane U."/>
        </authorList>
    </citation>
    <scope>NUCLEOTIDE SEQUENCE [LARGE SCALE GENOMIC DNA]</scope>
    <source>
        <strain evidence="2 3">Fl201059</strain>
    </source>
</reference>
<dbReference type="Proteomes" id="UP000037904">
    <property type="component" value="Unassembled WGS sequence"/>
</dbReference>
<gene>
    <name evidence="2" type="ORF">FLAG1_11909</name>
</gene>
<evidence type="ECO:0000313" key="2">
    <source>
        <dbReference type="EMBL" id="KPA35390.1"/>
    </source>
</evidence>
<keyword evidence="3" id="KW-1185">Reference proteome</keyword>
<evidence type="ECO:0000256" key="1">
    <source>
        <dbReference type="SAM" id="MobiDB-lite"/>
    </source>
</evidence>
<feature type="region of interest" description="Disordered" evidence="1">
    <location>
        <begin position="254"/>
        <end position="282"/>
    </location>
</feature>
<accession>A0A0M9ELV6</accession>
<sequence length="282" mass="32042">MALAMGECGIDDDRISGLHIPLTIHDLRQGRKYFNNLSDENENQDREKHLEFLCCLLVKFNVHDKFGIVDPHEHFELPPGYHLVANFGVEQGAPVSLIEVVEDETFHPDKLCGHKFVFISGKLRPYQFRSGPLLDTSAVDSRLFSELIEYFNEHKITSLGLEYTEPQVSGIRMYETVLKQERRMILRTITPSLMLSNDLKWVPTCWRCSSNSNPIPDPQDWCGKDKDTGKHKDPEDFQVDTYLTSIQMDFTKGSSTLSSSFVNSSPFGFSRKKVNSVSSSSG</sequence>
<evidence type="ECO:0000313" key="3">
    <source>
        <dbReference type="Proteomes" id="UP000037904"/>
    </source>
</evidence>
<organism evidence="2 3">
    <name type="scientific">Fusarium langsethiae</name>
    <dbReference type="NCBI Taxonomy" id="179993"/>
    <lineage>
        <taxon>Eukaryota</taxon>
        <taxon>Fungi</taxon>
        <taxon>Dikarya</taxon>
        <taxon>Ascomycota</taxon>
        <taxon>Pezizomycotina</taxon>
        <taxon>Sordariomycetes</taxon>
        <taxon>Hypocreomycetidae</taxon>
        <taxon>Hypocreales</taxon>
        <taxon>Nectriaceae</taxon>
        <taxon>Fusarium</taxon>
    </lineage>
</organism>
<comment type="caution">
    <text evidence="2">The sequence shown here is derived from an EMBL/GenBank/DDBJ whole genome shotgun (WGS) entry which is preliminary data.</text>
</comment>
<protein>
    <submittedName>
        <fullName evidence="2">Uncharacterized protein</fullName>
    </submittedName>
</protein>
<dbReference type="EMBL" id="JXCE01001175">
    <property type="protein sequence ID" value="KPA35390.1"/>
    <property type="molecule type" value="Genomic_DNA"/>
</dbReference>
<dbReference type="AlphaFoldDB" id="A0A0M9ELV6"/>
<proteinExistence type="predicted"/>